<dbReference type="Gene3D" id="6.10.250.690">
    <property type="match status" value="1"/>
</dbReference>
<evidence type="ECO:0000259" key="10">
    <source>
        <dbReference type="PROSITE" id="PS50110"/>
    </source>
</evidence>
<dbReference type="GO" id="GO:0006355">
    <property type="term" value="P:regulation of DNA-templated transcription"/>
    <property type="evidence" value="ECO:0007669"/>
    <property type="project" value="InterPro"/>
</dbReference>
<dbReference type="RefSeq" id="WP_188394691.1">
    <property type="nucleotide sequence ID" value="NZ_BMCG01000001.1"/>
</dbReference>
<gene>
    <name evidence="12" type="ORF">GCM10007205_06220</name>
</gene>
<dbReference type="InterPro" id="IPR039420">
    <property type="entry name" value="WalR-like"/>
</dbReference>
<dbReference type="InterPro" id="IPR036388">
    <property type="entry name" value="WH-like_DNA-bd_sf"/>
</dbReference>
<dbReference type="GO" id="GO:0005829">
    <property type="term" value="C:cytosol"/>
    <property type="evidence" value="ECO:0007669"/>
    <property type="project" value="TreeGrafter"/>
</dbReference>
<protein>
    <submittedName>
        <fullName evidence="12">DNA-binding response regulator</fullName>
    </submittedName>
</protein>
<evidence type="ECO:0000256" key="9">
    <source>
        <dbReference type="PROSITE-ProRule" id="PRU01091"/>
    </source>
</evidence>
<dbReference type="Pfam" id="PF00072">
    <property type="entry name" value="Response_reg"/>
    <property type="match status" value="1"/>
</dbReference>
<keyword evidence="13" id="KW-1185">Reference proteome</keyword>
<proteinExistence type="predicted"/>
<name>A0A8J2UPA9_9BURK</name>
<dbReference type="AlphaFoldDB" id="A0A8J2UPA9"/>
<evidence type="ECO:0000256" key="3">
    <source>
        <dbReference type="ARBA" id="ARBA00022553"/>
    </source>
</evidence>
<evidence type="ECO:0000256" key="6">
    <source>
        <dbReference type="ARBA" id="ARBA00023125"/>
    </source>
</evidence>
<keyword evidence="2" id="KW-0963">Cytoplasm</keyword>
<keyword evidence="6 9" id="KW-0238">DNA-binding</keyword>
<organism evidence="12 13">
    <name type="scientific">Oxalicibacterium flavum</name>
    <dbReference type="NCBI Taxonomy" id="179467"/>
    <lineage>
        <taxon>Bacteria</taxon>
        <taxon>Pseudomonadati</taxon>
        <taxon>Pseudomonadota</taxon>
        <taxon>Betaproteobacteria</taxon>
        <taxon>Burkholderiales</taxon>
        <taxon>Oxalobacteraceae</taxon>
        <taxon>Oxalicibacterium</taxon>
    </lineage>
</organism>
<reference evidence="12" key="1">
    <citation type="journal article" date="2014" name="Int. J. Syst. Evol. Microbiol.">
        <title>Complete genome sequence of Corynebacterium casei LMG S-19264T (=DSM 44701T), isolated from a smear-ripened cheese.</title>
        <authorList>
            <consortium name="US DOE Joint Genome Institute (JGI-PGF)"/>
            <person name="Walter F."/>
            <person name="Albersmeier A."/>
            <person name="Kalinowski J."/>
            <person name="Ruckert C."/>
        </authorList>
    </citation>
    <scope>NUCLEOTIDE SEQUENCE</scope>
    <source>
        <strain evidence="12">CCM 7086</strain>
    </source>
</reference>
<comment type="caution">
    <text evidence="12">The sequence shown here is derived from an EMBL/GenBank/DDBJ whole genome shotgun (WGS) entry which is preliminary data.</text>
</comment>
<dbReference type="Gene3D" id="1.10.10.10">
    <property type="entry name" value="Winged helix-like DNA-binding domain superfamily/Winged helix DNA-binding domain"/>
    <property type="match status" value="1"/>
</dbReference>
<feature type="domain" description="OmpR/PhoB-type" evidence="11">
    <location>
        <begin position="134"/>
        <end position="234"/>
    </location>
</feature>
<dbReference type="SMART" id="SM00862">
    <property type="entry name" value="Trans_reg_C"/>
    <property type="match status" value="1"/>
</dbReference>
<keyword evidence="5" id="KW-0805">Transcription regulation</keyword>
<dbReference type="GO" id="GO:0032993">
    <property type="term" value="C:protein-DNA complex"/>
    <property type="evidence" value="ECO:0007669"/>
    <property type="project" value="TreeGrafter"/>
</dbReference>
<dbReference type="InterPro" id="IPR001867">
    <property type="entry name" value="OmpR/PhoB-type_DNA-bd"/>
</dbReference>
<dbReference type="SUPFAM" id="SSF46894">
    <property type="entry name" value="C-terminal effector domain of the bipartite response regulators"/>
    <property type="match status" value="1"/>
</dbReference>
<dbReference type="EMBL" id="BMCG01000001">
    <property type="protein sequence ID" value="GGB99654.1"/>
    <property type="molecule type" value="Genomic_DNA"/>
</dbReference>
<evidence type="ECO:0000256" key="1">
    <source>
        <dbReference type="ARBA" id="ARBA00004496"/>
    </source>
</evidence>
<comment type="subcellular location">
    <subcellularLocation>
        <location evidence="1">Cytoplasm</location>
    </subcellularLocation>
</comment>
<dbReference type="PROSITE" id="PS50110">
    <property type="entry name" value="RESPONSE_REGULATORY"/>
    <property type="match status" value="1"/>
</dbReference>
<dbReference type="PROSITE" id="PS51755">
    <property type="entry name" value="OMPR_PHOB"/>
    <property type="match status" value="1"/>
</dbReference>
<dbReference type="Proteomes" id="UP000620266">
    <property type="component" value="Unassembled WGS sequence"/>
</dbReference>
<dbReference type="Gene3D" id="3.40.50.2300">
    <property type="match status" value="1"/>
</dbReference>
<dbReference type="PANTHER" id="PTHR48111:SF4">
    <property type="entry name" value="DNA-BINDING DUAL TRANSCRIPTIONAL REGULATOR OMPR"/>
    <property type="match status" value="1"/>
</dbReference>
<keyword evidence="4" id="KW-0902">Two-component regulatory system</keyword>
<dbReference type="GO" id="GO:0000976">
    <property type="term" value="F:transcription cis-regulatory region binding"/>
    <property type="evidence" value="ECO:0007669"/>
    <property type="project" value="TreeGrafter"/>
</dbReference>
<evidence type="ECO:0000256" key="5">
    <source>
        <dbReference type="ARBA" id="ARBA00023015"/>
    </source>
</evidence>
<sequence>MSKSDHILVVDDDPEIRQLLSDYLQSSDYRVWTAADGKEMRQVLATVQIDLIVLDVMMPDEDGLALCRELRVRHETPVIMLTARGSPVDRIVGLEVGADDYMPKPFDPRELVARIKAVLKRARSYPFQSAREEPAFITFSGWRLDTRARQVQTAEGPVISLGSSDYMVLRTLLDHANRPLSREYLLNNVYSKESLPFDRSIDVCVSRLRQHLEENPRHPALIRTVRNTGYMLTAEVAIEQ</sequence>
<reference evidence="12" key="2">
    <citation type="submission" date="2020-09" db="EMBL/GenBank/DDBJ databases">
        <authorList>
            <person name="Sun Q."/>
            <person name="Sedlacek I."/>
        </authorList>
    </citation>
    <scope>NUCLEOTIDE SEQUENCE</scope>
    <source>
        <strain evidence="12">CCM 7086</strain>
    </source>
</reference>
<evidence type="ECO:0000256" key="2">
    <source>
        <dbReference type="ARBA" id="ARBA00022490"/>
    </source>
</evidence>
<evidence type="ECO:0000256" key="7">
    <source>
        <dbReference type="ARBA" id="ARBA00023163"/>
    </source>
</evidence>
<dbReference type="GO" id="GO:0000156">
    <property type="term" value="F:phosphorelay response regulator activity"/>
    <property type="evidence" value="ECO:0007669"/>
    <property type="project" value="TreeGrafter"/>
</dbReference>
<feature type="modified residue" description="4-aspartylphosphate" evidence="8">
    <location>
        <position position="55"/>
    </location>
</feature>
<dbReference type="InterPro" id="IPR001789">
    <property type="entry name" value="Sig_transdc_resp-reg_receiver"/>
</dbReference>
<evidence type="ECO:0000259" key="11">
    <source>
        <dbReference type="PROSITE" id="PS51755"/>
    </source>
</evidence>
<evidence type="ECO:0000313" key="13">
    <source>
        <dbReference type="Proteomes" id="UP000620266"/>
    </source>
</evidence>
<evidence type="ECO:0000256" key="4">
    <source>
        <dbReference type="ARBA" id="ARBA00023012"/>
    </source>
</evidence>
<keyword evidence="7" id="KW-0804">Transcription</keyword>
<dbReference type="CDD" id="cd00383">
    <property type="entry name" value="trans_reg_C"/>
    <property type="match status" value="1"/>
</dbReference>
<dbReference type="SUPFAM" id="SSF52172">
    <property type="entry name" value="CheY-like"/>
    <property type="match status" value="1"/>
</dbReference>
<dbReference type="InterPro" id="IPR011006">
    <property type="entry name" value="CheY-like_superfamily"/>
</dbReference>
<dbReference type="Pfam" id="PF00486">
    <property type="entry name" value="Trans_reg_C"/>
    <property type="match status" value="1"/>
</dbReference>
<dbReference type="InterPro" id="IPR016032">
    <property type="entry name" value="Sig_transdc_resp-reg_C-effctor"/>
</dbReference>
<evidence type="ECO:0000256" key="8">
    <source>
        <dbReference type="PROSITE-ProRule" id="PRU00169"/>
    </source>
</evidence>
<dbReference type="FunFam" id="1.10.10.10:FF:000099">
    <property type="entry name" value="Two-component system response regulator TorR"/>
    <property type="match status" value="1"/>
</dbReference>
<feature type="DNA-binding region" description="OmpR/PhoB-type" evidence="9">
    <location>
        <begin position="134"/>
        <end position="234"/>
    </location>
</feature>
<evidence type="ECO:0000313" key="12">
    <source>
        <dbReference type="EMBL" id="GGB99654.1"/>
    </source>
</evidence>
<dbReference type="FunFam" id="3.40.50.2300:FF:000001">
    <property type="entry name" value="DNA-binding response regulator PhoB"/>
    <property type="match status" value="1"/>
</dbReference>
<dbReference type="PANTHER" id="PTHR48111">
    <property type="entry name" value="REGULATOR OF RPOS"/>
    <property type="match status" value="1"/>
</dbReference>
<dbReference type="SMART" id="SM00448">
    <property type="entry name" value="REC"/>
    <property type="match status" value="1"/>
</dbReference>
<keyword evidence="3 8" id="KW-0597">Phosphoprotein</keyword>
<accession>A0A8J2UPA9</accession>
<feature type="domain" description="Response regulatory" evidence="10">
    <location>
        <begin position="6"/>
        <end position="119"/>
    </location>
</feature>